<sequence length="147" mass="16298">MPGTYTYDPAGINAYGKDRMRFELGDVMVEGREQTCALCDEEYGAVIPGNISTARKWNRAKLRCLESIMRKFAYEPDTKVGPLSLGFGERAKMWKEMYDELKNDLKACAASAGGILAQVNNPETGAVTPPYFYAGMMSTEESEGRDI</sequence>
<comment type="caution">
    <text evidence="1">The sequence shown here is derived from an EMBL/GenBank/DDBJ whole genome shotgun (WGS) entry which is preliminary data.</text>
</comment>
<dbReference type="eggNOG" id="ENOG5032VDP">
    <property type="taxonomic scope" value="Bacteria"/>
</dbReference>
<name>C6LG54_9FIRM</name>
<gene>
    <name evidence="1" type="ORF">BRYFOR_07614</name>
</gene>
<reference evidence="1" key="1">
    <citation type="submission" date="2009-07" db="EMBL/GenBank/DDBJ databases">
        <authorList>
            <person name="Weinstock G."/>
            <person name="Sodergren E."/>
            <person name="Clifton S."/>
            <person name="Fulton L."/>
            <person name="Fulton B."/>
            <person name="Courtney L."/>
            <person name="Fronick C."/>
            <person name="Harrison M."/>
            <person name="Strong C."/>
            <person name="Farmer C."/>
            <person name="Delahaunty K."/>
            <person name="Markovic C."/>
            <person name="Hall O."/>
            <person name="Minx P."/>
            <person name="Tomlinson C."/>
            <person name="Mitreva M."/>
            <person name="Nelson J."/>
            <person name="Hou S."/>
            <person name="Wollam A."/>
            <person name="Pepin K.H."/>
            <person name="Johnson M."/>
            <person name="Bhonagiri V."/>
            <person name="Nash W.E."/>
            <person name="Warren W."/>
            <person name="Chinwalla A."/>
            <person name="Mardis E.R."/>
            <person name="Wilson R.K."/>
        </authorList>
    </citation>
    <scope>NUCLEOTIDE SEQUENCE [LARGE SCALE GENOMIC DNA]</scope>
    <source>
        <strain evidence="1">DSM 14469</strain>
    </source>
</reference>
<dbReference type="OrthoDB" id="1976691at2"/>
<dbReference type="EMBL" id="ACCL02000011">
    <property type="protein sequence ID" value="EET60418.1"/>
    <property type="molecule type" value="Genomic_DNA"/>
</dbReference>
<proteinExistence type="predicted"/>
<keyword evidence="2" id="KW-1185">Reference proteome</keyword>
<accession>C6LG54</accession>
<protein>
    <submittedName>
        <fullName evidence="1">Uncharacterized protein</fullName>
    </submittedName>
</protein>
<organism evidence="1 2">
    <name type="scientific">Marvinbryantia formatexigens DSM 14469</name>
    <dbReference type="NCBI Taxonomy" id="478749"/>
    <lineage>
        <taxon>Bacteria</taxon>
        <taxon>Bacillati</taxon>
        <taxon>Bacillota</taxon>
        <taxon>Clostridia</taxon>
        <taxon>Lachnospirales</taxon>
        <taxon>Lachnospiraceae</taxon>
        <taxon>Marvinbryantia</taxon>
    </lineage>
</organism>
<evidence type="ECO:0000313" key="2">
    <source>
        <dbReference type="Proteomes" id="UP000005561"/>
    </source>
</evidence>
<dbReference type="AlphaFoldDB" id="C6LG54"/>
<dbReference type="Proteomes" id="UP000005561">
    <property type="component" value="Unassembled WGS sequence"/>
</dbReference>
<dbReference type="RefSeq" id="WP_006862399.1">
    <property type="nucleotide sequence ID" value="NZ_ACCL02000011.1"/>
</dbReference>
<dbReference type="STRING" id="168384.SAMN05660368_03746"/>
<evidence type="ECO:0000313" key="1">
    <source>
        <dbReference type="EMBL" id="EET60418.1"/>
    </source>
</evidence>